<comment type="caution">
    <text evidence="1">The sequence shown here is derived from an EMBL/GenBank/DDBJ whole genome shotgun (WGS) entry which is preliminary data.</text>
</comment>
<organism evidence="1 2">
    <name type="scientific">Weissella confusa</name>
    <name type="common">Lactobacillus confusus</name>
    <dbReference type="NCBI Taxonomy" id="1583"/>
    <lineage>
        <taxon>Bacteria</taxon>
        <taxon>Bacillati</taxon>
        <taxon>Bacillota</taxon>
        <taxon>Bacilli</taxon>
        <taxon>Lactobacillales</taxon>
        <taxon>Lactobacillaceae</taxon>
        <taxon>Weissella</taxon>
    </lineage>
</organism>
<dbReference type="EMBL" id="JACSZT010000008">
    <property type="protein sequence ID" value="MBC6499216.1"/>
    <property type="molecule type" value="Genomic_DNA"/>
</dbReference>
<protein>
    <submittedName>
        <fullName evidence="1">Uncharacterized protein</fullName>
    </submittedName>
</protein>
<dbReference type="Proteomes" id="UP000650485">
    <property type="component" value="Unassembled WGS sequence"/>
</dbReference>
<evidence type="ECO:0000313" key="1">
    <source>
        <dbReference type="EMBL" id="MBC6499216.1"/>
    </source>
</evidence>
<gene>
    <name evidence="1" type="ORF">H7R52_11140</name>
</gene>
<reference evidence="1" key="1">
    <citation type="submission" date="2020-08" db="EMBL/GenBank/DDBJ databases">
        <title>Complete genome sequence of Weissella confusa strain FS54 provides insights into metabolic potential.</title>
        <authorList>
            <person name="Fhoula I."/>
            <person name="Najjari A."/>
            <person name="Lekired A."/>
            <person name="Bessrour-Aouam N."/>
            <person name="Jaballah S."/>
            <person name="Klibi N."/>
            <person name="Ouzari H.-I."/>
        </authorList>
    </citation>
    <scope>NUCLEOTIDE SEQUENCE</scope>
    <source>
        <strain evidence="1">FS54</strain>
    </source>
</reference>
<sequence>MDKVTKNLQKIVQDSNYRKILSGINSRIVTNDDFQKVFDDYFVQKKLLQETNSSLSDDGLFIETSSVAKYTGYGIETMVIRLYNHDLNFGDIPTSLVIVISTSLAPIGQGFAFAAFTDDIEMIAGGMGFKHYFNDKGIEVGLGLDEKNNEVPLDSSELKQRYTSINVILL</sequence>
<name>A0A923NGA8_WEICO</name>
<evidence type="ECO:0000313" key="2">
    <source>
        <dbReference type="Proteomes" id="UP000650485"/>
    </source>
</evidence>
<dbReference type="AlphaFoldDB" id="A0A923NGA8"/>
<proteinExistence type="predicted"/>
<accession>A0A923NGA8</accession>